<evidence type="ECO:0000313" key="5">
    <source>
        <dbReference type="Proteomes" id="UP000032900"/>
    </source>
</evidence>
<dbReference type="InterPro" id="IPR006148">
    <property type="entry name" value="Glc/Gal-6P_isomerase"/>
</dbReference>
<dbReference type="InterPro" id="IPR037171">
    <property type="entry name" value="NagB/RpiA_transferase-like"/>
</dbReference>
<dbReference type="Gene3D" id="3.40.50.10320">
    <property type="entry name" value="LmbE-like"/>
    <property type="match status" value="1"/>
</dbReference>
<dbReference type="AlphaFoldDB" id="A0A0E9LX09"/>
<evidence type="ECO:0000256" key="2">
    <source>
        <dbReference type="SAM" id="MobiDB-lite"/>
    </source>
</evidence>
<proteinExistence type="predicted"/>
<protein>
    <recommendedName>
        <fullName evidence="1">Glucosamine-6-phosphate deaminase</fullName>
        <ecNumber evidence="1">3.5.99.6</ecNumber>
    </recommendedName>
</protein>
<dbReference type="SUPFAM" id="SSF100950">
    <property type="entry name" value="NagB/RpiA/CoA transferase-like"/>
    <property type="match status" value="1"/>
</dbReference>
<dbReference type="STRING" id="1236989.JCM15548_12078"/>
<reference evidence="4 5" key="1">
    <citation type="journal article" date="2015" name="Microbes Environ.">
        <title>Distribution and evolution of nitrogen fixation genes in the phylum bacteroidetes.</title>
        <authorList>
            <person name="Inoue J."/>
            <person name="Oshima K."/>
            <person name="Suda W."/>
            <person name="Sakamoto M."/>
            <person name="Iino T."/>
            <person name="Noda S."/>
            <person name="Hongoh Y."/>
            <person name="Hattori M."/>
            <person name="Ohkuma M."/>
        </authorList>
    </citation>
    <scope>NUCLEOTIDE SEQUENCE [LARGE SCALE GENOMIC DNA]</scope>
    <source>
        <strain evidence="4">JCM 15548</strain>
    </source>
</reference>
<dbReference type="GO" id="GO:0005975">
    <property type="term" value="P:carbohydrate metabolic process"/>
    <property type="evidence" value="ECO:0007669"/>
    <property type="project" value="InterPro"/>
</dbReference>
<name>A0A0E9LX09_9BACT</name>
<dbReference type="Proteomes" id="UP000032900">
    <property type="component" value="Unassembled WGS sequence"/>
</dbReference>
<dbReference type="PANTHER" id="PTHR42892:SF1">
    <property type="entry name" value="GLUCOSAMINE-6-PHOSPHATE ISOMERASE"/>
    <property type="match status" value="1"/>
</dbReference>
<dbReference type="CDD" id="cd01399">
    <property type="entry name" value="GlcN6P_deaminase"/>
    <property type="match status" value="1"/>
</dbReference>
<dbReference type="GO" id="GO:0004342">
    <property type="term" value="F:glucosamine-6-phosphate deaminase activity"/>
    <property type="evidence" value="ECO:0007669"/>
    <property type="project" value="UniProtKB-UniRule"/>
</dbReference>
<feature type="domain" description="Glucosamine/galactosamine-6-phosphate isomerase" evidence="3">
    <location>
        <begin position="25"/>
        <end position="245"/>
    </location>
</feature>
<dbReference type="Pfam" id="PF02585">
    <property type="entry name" value="PIG-L"/>
    <property type="match status" value="1"/>
</dbReference>
<dbReference type="NCBIfam" id="NF002557">
    <property type="entry name" value="PRK02122.1"/>
    <property type="match status" value="1"/>
</dbReference>
<comment type="caution">
    <text evidence="4">The sequence shown here is derived from an EMBL/GenBank/DDBJ whole genome shotgun (WGS) entry which is preliminary data.</text>
</comment>
<keyword evidence="5" id="KW-1185">Reference proteome</keyword>
<dbReference type="SUPFAM" id="SSF102588">
    <property type="entry name" value="LmbE-like"/>
    <property type="match status" value="1"/>
</dbReference>
<dbReference type="Gene3D" id="3.40.50.1360">
    <property type="match status" value="1"/>
</dbReference>
<dbReference type="PANTHER" id="PTHR42892">
    <property type="entry name" value="GLUCOSAMINE-6-PHOSPHATE DEAMINASE-LIKE PROTEIN BT_0258-RELATED"/>
    <property type="match status" value="1"/>
</dbReference>
<feature type="region of interest" description="Disordered" evidence="2">
    <location>
        <begin position="330"/>
        <end position="351"/>
    </location>
</feature>
<sequence length="619" mass="69363">MDNSILKSHLEKVATGVFDNRDEGSVYVAQQIASLIKEKNKLNKPTLLGLATGSTPLLVYKELIRIHREEGLTFKNVITFNLDEYFPMAPEDSHSYHMFMWESFFAHIDIDSSNVHIPKGTLSLQEVEAYCLAYDSKIQSLGGLDIQVLGIGRSGHIGFNEPGSLPTDRTRLVNLNRITIDDASQDFGGAENVPTKAITMGVKTILQAKRIFLLAWGNGKADVVRQAAEGAMTADVPASFLQQHSDCLFVLDTMAASRLSRFETPWLIGECEWDSKMQKKAIIWLSKQSGKPILKLTESDYKTWGLNALLKKFGSAYDLNIETHNILQQTITGWPGGKPGSDDKTRPERSEPFPKRVLVFSPHPDDDVISMGGTLIRLAEQKHEVHVAYQTSGNIAVFDDDALRFTDFAKAFAHKFGVSVDQFDALHKDITSHLVANSGNGNAYDKVLSVKGLIRQGEATAACRYSGVKEENIHFLDLPFYETGNVKKKPLSSADVDIIVDLLRRVQPHQIFAAGDLQDPHGTHAVCLKAIFEALKVVKSDDWASDCWVWLYRGAWQEWDIEDIEMAVPISPDELMKKRKAIFKHQSQKDEPVFPGKDKREFWQRAEDRNRATARCMIS</sequence>
<evidence type="ECO:0000313" key="4">
    <source>
        <dbReference type="EMBL" id="GAO29848.1"/>
    </source>
</evidence>
<evidence type="ECO:0000256" key="1">
    <source>
        <dbReference type="NCBIfam" id="TIGR00502"/>
    </source>
</evidence>
<accession>A0A0E9LX09</accession>
<dbReference type="EMBL" id="BAZW01000014">
    <property type="protein sequence ID" value="GAO29848.1"/>
    <property type="molecule type" value="Genomic_DNA"/>
</dbReference>
<evidence type="ECO:0000259" key="3">
    <source>
        <dbReference type="Pfam" id="PF01182"/>
    </source>
</evidence>
<dbReference type="InterPro" id="IPR052960">
    <property type="entry name" value="GlcN6P_deaminase-like"/>
</dbReference>
<dbReference type="InterPro" id="IPR004547">
    <property type="entry name" value="Glucosamine6P_isomerase"/>
</dbReference>
<feature type="compositionally biased region" description="Basic and acidic residues" evidence="2">
    <location>
        <begin position="340"/>
        <end position="351"/>
    </location>
</feature>
<dbReference type="InterPro" id="IPR003737">
    <property type="entry name" value="GlcNAc_PI_deacetylase-related"/>
</dbReference>
<dbReference type="NCBIfam" id="TIGR00502">
    <property type="entry name" value="nagB"/>
    <property type="match status" value="1"/>
</dbReference>
<gene>
    <name evidence="4" type="ORF">JCM15548_12078</name>
</gene>
<dbReference type="Pfam" id="PF01182">
    <property type="entry name" value="Glucosamine_iso"/>
    <property type="match status" value="1"/>
</dbReference>
<dbReference type="EC" id="3.5.99.6" evidence="1"/>
<dbReference type="InterPro" id="IPR024078">
    <property type="entry name" value="LmbE-like_dom_sf"/>
</dbReference>
<organism evidence="4 5">
    <name type="scientific">Geofilum rubicundum JCM 15548</name>
    <dbReference type="NCBI Taxonomy" id="1236989"/>
    <lineage>
        <taxon>Bacteria</taxon>
        <taxon>Pseudomonadati</taxon>
        <taxon>Bacteroidota</taxon>
        <taxon>Bacteroidia</taxon>
        <taxon>Marinilabiliales</taxon>
        <taxon>Marinilabiliaceae</taxon>
        <taxon>Geofilum</taxon>
    </lineage>
</organism>
<dbReference type="GO" id="GO:0006046">
    <property type="term" value="P:N-acetylglucosamine catabolic process"/>
    <property type="evidence" value="ECO:0007669"/>
    <property type="project" value="UniProtKB-UniRule"/>
</dbReference>